<dbReference type="Gene3D" id="1.10.10.10">
    <property type="entry name" value="Winged helix-like DNA-binding domain superfamily/Winged helix DNA-binding domain"/>
    <property type="match status" value="1"/>
</dbReference>
<proteinExistence type="predicted"/>
<dbReference type="PANTHER" id="PTHR33204:SF18">
    <property type="entry name" value="TRANSCRIPTIONAL REGULATORY PROTEIN"/>
    <property type="match status" value="1"/>
</dbReference>
<sequence length="158" mass="17902">MEEFDRSRWSAENCSVKAALGIVGDRWTMQVLREAYYGARRFEQFHAGVGCARTVLTDRLNTLVDHDLMYREPYREPHARQRHEYRLTRAGMELFPAMIALMQWGDRWLAGADGPPVEVIHQGCGAGVRAELVCSDGHRELTPQRVGPRLGPGARPGR</sequence>
<evidence type="ECO:0000259" key="4">
    <source>
        <dbReference type="PROSITE" id="PS51118"/>
    </source>
</evidence>
<comment type="caution">
    <text evidence="5">The sequence shown here is derived from an EMBL/GenBank/DDBJ whole genome shotgun (WGS) entry which is preliminary data.</text>
</comment>
<keyword evidence="3" id="KW-0804">Transcription</keyword>
<organism evidence="5 6">
    <name type="scientific">Williamsia phyllosphaerae</name>
    <dbReference type="NCBI Taxonomy" id="885042"/>
    <lineage>
        <taxon>Bacteria</taxon>
        <taxon>Bacillati</taxon>
        <taxon>Actinomycetota</taxon>
        <taxon>Actinomycetes</taxon>
        <taxon>Mycobacteriales</taxon>
        <taxon>Nocardiaceae</taxon>
        <taxon>Williamsia</taxon>
    </lineage>
</organism>
<evidence type="ECO:0000256" key="1">
    <source>
        <dbReference type="ARBA" id="ARBA00023015"/>
    </source>
</evidence>
<keyword evidence="6" id="KW-1185">Reference proteome</keyword>
<feature type="domain" description="HTH hxlR-type" evidence="4">
    <location>
        <begin position="14"/>
        <end position="113"/>
    </location>
</feature>
<dbReference type="Proteomes" id="UP000632454">
    <property type="component" value="Unassembled WGS sequence"/>
</dbReference>
<name>A0ABQ1UA69_9NOCA</name>
<accession>A0ABQ1UA69</accession>
<dbReference type="PROSITE" id="PS51118">
    <property type="entry name" value="HTH_HXLR"/>
    <property type="match status" value="1"/>
</dbReference>
<evidence type="ECO:0000313" key="5">
    <source>
        <dbReference type="EMBL" id="GGF12451.1"/>
    </source>
</evidence>
<dbReference type="Pfam" id="PF01638">
    <property type="entry name" value="HxlR"/>
    <property type="match status" value="1"/>
</dbReference>
<dbReference type="SUPFAM" id="SSF46785">
    <property type="entry name" value="Winged helix' DNA-binding domain"/>
    <property type="match status" value="1"/>
</dbReference>
<dbReference type="InterPro" id="IPR036390">
    <property type="entry name" value="WH_DNA-bd_sf"/>
</dbReference>
<evidence type="ECO:0000256" key="2">
    <source>
        <dbReference type="ARBA" id="ARBA00023125"/>
    </source>
</evidence>
<dbReference type="InterPro" id="IPR036388">
    <property type="entry name" value="WH-like_DNA-bd_sf"/>
</dbReference>
<protein>
    <submittedName>
        <fullName evidence="5">Transcriptional regulator</fullName>
    </submittedName>
</protein>
<gene>
    <name evidence="5" type="ORF">GCM10007298_05450</name>
</gene>
<evidence type="ECO:0000256" key="3">
    <source>
        <dbReference type="ARBA" id="ARBA00023163"/>
    </source>
</evidence>
<keyword evidence="1" id="KW-0805">Transcription regulation</keyword>
<dbReference type="RefSeq" id="WP_188486687.1">
    <property type="nucleotide sequence ID" value="NZ_BMCS01000001.1"/>
</dbReference>
<keyword evidence="2" id="KW-0238">DNA-binding</keyword>
<dbReference type="PANTHER" id="PTHR33204">
    <property type="entry name" value="TRANSCRIPTIONAL REGULATOR, MARR FAMILY"/>
    <property type="match status" value="1"/>
</dbReference>
<dbReference type="EMBL" id="BMCS01000001">
    <property type="protein sequence ID" value="GGF12451.1"/>
    <property type="molecule type" value="Genomic_DNA"/>
</dbReference>
<reference evidence="6" key="1">
    <citation type="journal article" date="2019" name="Int. J. Syst. Evol. Microbiol.">
        <title>The Global Catalogue of Microorganisms (GCM) 10K type strain sequencing project: providing services to taxonomists for standard genome sequencing and annotation.</title>
        <authorList>
            <consortium name="The Broad Institute Genomics Platform"/>
            <consortium name="The Broad Institute Genome Sequencing Center for Infectious Disease"/>
            <person name="Wu L."/>
            <person name="Ma J."/>
        </authorList>
    </citation>
    <scope>NUCLEOTIDE SEQUENCE [LARGE SCALE GENOMIC DNA]</scope>
    <source>
        <strain evidence="6">CCM 7855</strain>
    </source>
</reference>
<evidence type="ECO:0000313" key="6">
    <source>
        <dbReference type="Proteomes" id="UP000632454"/>
    </source>
</evidence>
<dbReference type="InterPro" id="IPR002577">
    <property type="entry name" value="HTH_HxlR"/>
</dbReference>